<accession>A0A6I4TS51</accession>
<evidence type="ECO:0000259" key="1">
    <source>
        <dbReference type="Pfam" id="PF07746"/>
    </source>
</evidence>
<dbReference type="Gene3D" id="1.10.700.10">
    <property type="entry name" value="Dioxygenase LigAB, LigA subunit"/>
    <property type="match status" value="1"/>
</dbReference>
<sequence>MTIAAAAAGQRAPARTIPGTPIFDGDAAQRGYPLNAMCFSFNSESNRMAFRADEAGYMDRFGLSEDQRRAVRSRDVPGLIAAGGNVYYLAKLAGIFGLNVQDLGALQTGMSVEEFRAVLLSHAVTDRRVAA</sequence>
<dbReference type="RefSeq" id="WP_161389637.1">
    <property type="nucleotide sequence ID" value="NZ_JBHSCP010000001.1"/>
</dbReference>
<proteinExistence type="predicted"/>
<dbReference type="NCBIfam" id="NF009918">
    <property type="entry name" value="PRK13378.1"/>
    <property type="match status" value="1"/>
</dbReference>
<dbReference type="Proteomes" id="UP000469430">
    <property type="component" value="Unassembled WGS sequence"/>
</dbReference>
<gene>
    <name evidence="2" type="ORF">GRI97_03020</name>
</gene>
<organism evidence="2 3">
    <name type="scientific">Croceibacterium xixiisoli</name>
    <dbReference type="NCBI Taxonomy" id="1476466"/>
    <lineage>
        <taxon>Bacteria</taxon>
        <taxon>Pseudomonadati</taxon>
        <taxon>Pseudomonadota</taxon>
        <taxon>Alphaproteobacteria</taxon>
        <taxon>Sphingomonadales</taxon>
        <taxon>Erythrobacteraceae</taxon>
        <taxon>Croceibacterium</taxon>
    </lineage>
</organism>
<dbReference type="OrthoDB" id="7864521at2"/>
<reference evidence="2 3" key="1">
    <citation type="submission" date="2019-12" db="EMBL/GenBank/DDBJ databases">
        <title>Genomic-based taxomic classification of the family Erythrobacteraceae.</title>
        <authorList>
            <person name="Xu L."/>
        </authorList>
    </citation>
    <scope>NUCLEOTIDE SEQUENCE [LARGE SCALE GENOMIC DNA]</scope>
    <source>
        <strain evidence="2 3">S36</strain>
    </source>
</reference>
<feature type="domain" description="Extradiol ring-cleavage dioxygenase LigAB LigA subunit" evidence="1">
    <location>
        <begin position="34"/>
        <end position="119"/>
    </location>
</feature>
<keyword evidence="2" id="KW-0223">Dioxygenase</keyword>
<dbReference type="Pfam" id="PF07746">
    <property type="entry name" value="LigA"/>
    <property type="match status" value="1"/>
</dbReference>
<protein>
    <submittedName>
        <fullName evidence="2">Protocatechuate 4,5-dioxygenase subunit alpha</fullName>
    </submittedName>
</protein>
<name>A0A6I4TS51_9SPHN</name>
<keyword evidence="2" id="KW-0560">Oxidoreductase</keyword>
<keyword evidence="3" id="KW-1185">Reference proteome</keyword>
<dbReference type="InterPro" id="IPR036622">
    <property type="entry name" value="LigA_sf"/>
</dbReference>
<dbReference type="EMBL" id="WTYJ01000001">
    <property type="protein sequence ID" value="MXO97960.1"/>
    <property type="molecule type" value="Genomic_DNA"/>
</dbReference>
<dbReference type="InterPro" id="IPR011986">
    <property type="entry name" value="Xdiol_dOase_LigA"/>
</dbReference>
<comment type="caution">
    <text evidence="2">The sequence shown here is derived from an EMBL/GenBank/DDBJ whole genome shotgun (WGS) entry which is preliminary data.</text>
</comment>
<dbReference type="SUPFAM" id="SSF48076">
    <property type="entry name" value="LigA subunit of an aromatic-ring-opening dioxygenase LigAB"/>
    <property type="match status" value="1"/>
</dbReference>
<evidence type="ECO:0000313" key="2">
    <source>
        <dbReference type="EMBL" id="MXO97960.1"/>
    </source>
</evidence>
<dbReference type="CDD" id="cd07925">
    <property type="entry name" value="LigA_like_1"/>
    <property type="match status" value="1"/>
</dbReference>
<evidence type="ECO:0000313" key="3">
    <source>
        <dbReference type="Proteomes" id="UP000469430"/>
    </source>
</evidence>
<dbReference type="GO" id="GO:0051213">
    <property type="term" value="F:dioxygenase activity"/>
    <property type="evidence" value="ECO:0007669"/>
    <property type="project" value="UniProtKB-KW"/>
</dbReference>
<dbReference type="AlphaFoldDB" id="A0A6I4TS51"/>